<keyword evidence="1" id="KW-1133">Transmembrane helix</keyword>
<keyword evidence="3" id="KW-1185">Reference proteome</keyword>
<comment type="caution">
    <text evidence="2">The sequence shown here is derived from an EMBL/GenBank/DDBJ whole genome shotgun (WGS) entry which is preliminary data.</text>
</comment>
<proteinExistence type="predicted"/>
<gene>
    <name evidence="2" type="ORF">FWK35_00014520</name>
</gene>
<dbReference type="AlphaFoldDB" id="A0A6G0YDN6"/>
<feature type="transmembrane region" description="Helical" evidence="1">
    <location>
        <begin position="200"/>
        <end position="221"/>
    </location>
</feature>
<evidence type="ECO:0000256" key="1">
    <source>
        <dbReference type="SAM" id="Phobius"/>
    </source>
</evidence>
<keyword evidence="1" id="KW-0472">Membrane</keyword>
<organism evidence="2 3">
    <name type="scientific">Aphis craccivora</name>
    <name type="common">Cowpea aphid</name>
    <dbReference type="NCBI Taxonomy" id="307492"/>
    <lineage>
        <taxon>Eukaryota</taxon>
        <taxon>Metazoa</taxon>
        <taxon>Ecdysozoa</taxon>
        <taxon>Arthropoda</taxon>
        <taxon>Hexapoda</taxon>
        <taxon>Insecta</taxon>
        <taxon>Pterygota</taxon>
        <taxon>Neoptera</taxon>
        <taxon>Paraneoptera</taxon>
        <taxon>Hemiptera</taxon>
        <taxon>Sternorrhyncha</taxon>
        <taxon>Aphidomorpha</taxon>
        <taxon>Aphidoidea</taxon>
        <taxon>Aphididae</taxon>
        <taxon>Aphidini</taxon>
        <taxon>Aphis</taxon>
        <taxon>Aphis</taxon>
    </lineage>
</organism>
<name>A0A6G0YDN6_APHCR</name>
<evidence type="ECO:0000313" key="3">
    <source>
        <dbReference type="Proteomes" id="UP000478052"/>
    </source>
</evidence>
<dbReference type="EMBL" id="VUJU01004657">
    <property type="protein sequence ID" value="KAF0753676.1"/>
    <property type="molecule type" value="Genomic_DNA"/>
</dbReference>
<reference evidence="2 3" key="1">
    <citation type="submission" date="2019-08" db="EMBL/GenBank/DDBJ databases">
        <title>Whole genome of Aphis craccivora.</title>
        <authorList>
            <person name="Voronova N.V."/>
            <person name="Shulinski R.S."/>
            <person name="Bandarenka Y.V."/>
            <person name="Zhorov D.G."/>
            <person name="Warner D."/>
        </authorList>
    </citation>
    <scope>NUCLEOTIDE SEQUENCE [LARGE SCALE GENOMIC DNA]</scope>
    <source>
        <strain evidence="2">180601</strain>
        <tissue evidence="2">Whole Body</tissue>
    </source>
</reference>
<dbReference type="OrthoDB" id="6754574at2759"/>
<dbReference type="Proteomes" id="UP000478052">
    <property type="component" value="Unassembled WGS sequence"/>
</dbReference>
<sequence length="245" mass="28306">MENFLITAEGSVDSFKKSQSRVYKLSDSKKNEVQVCKTTFLNFLGFINDSVLTELVKNMNSNFCISSVIENRGQKNIKKCIPKDIVADHIRLYKPSVSHYRRLNAPNIMYLPFGLTVKAINPTNDRCEDCSTHQNKIENSTDENEIRDNTTLLENHIAKALATTSKYKEDSKLSIESTCIYSMDLQKVILIPNMPDTKSYFFTITKEMYMILFCWLIISLARTKIGPYTRHWYTLRIVFPKADKI</sequence>
<protein>
    <submittedName>
        <fullName evidence="2">Uncharacterized protein</fullName>
    </submittedName>
</protein>
<evidence type="ECO:0000313" key="2">
    <source>
        <dbReference type="EMBL" id="KAF0753676.1"/>
    </source>
</evidence>
<keyword evidence="1" id="KW-0812">Transmembrane</keyword>
<accession>A0A6G0YDN6</accession>